<proteinExistence type="predicted"/>
<name>A0AB34KA74_PRYPA</name>
<evidence type="ECO:0008006" key="4">
    <source>
        <dbReference type="Google" id="ProtNLM"/>
    </source>
</evidence>
<feature type="region of interest" description="Disordered" evidence="1">
    <location>
        <begin position="138"/>
        <end position="161"/>
    </location>
</feature>
<evidence type="ECO:0000313" key="3">
    <source>
        <dbReference type="Proteomes" id="UP001515480"/>
    </source>
</evidence>
<protein>
    <recommendedName>
        <fullName evidence="4">Mitochondrial pyruvate carrier</fullName>
    </recommendedName>
</protein>
<organism evidence="2 3">
    <name type="scientific">Prymnesium parvum</name>
    <name type="common">Toxic golden alga</name>
    <dbReference type="NCBI Taxonomy" id="97485"/>
    <lineage>
        <taxon>Eukaryota</taxon>
        <taxon>Haptista</taxon>
        <taxon>Haptophyta</taxon>
        <taxon>Prymnesiophyceae</taxon>
        <taxon>Prymnesiales</taxon>
        <taxon>Prymnesiaceae</taxon>
        <taxon>Prymnesium</taxon>
    </lineage>
</organism>
<comment type="caution">
    <text evidence="2">The sequence shown here is derived from an EMBL/GenBank/DDBJ whole genome shotgun (WGS) entry which is preliminary data.</text>
</comment>
<dbReference type="Proteomes" id="UP001515480">
    <property type="component" value="Unassembled WGS sequence"/>
</dbReference>
<gene>
    <name evidence="2" type="ORF">AB1Y20_001705</name>
</gene>
<keyword evidence="3" id="KW-1185">Reference proteome</keyword>
<accession>A0AB34KA74</accession>
<evidence type="ECO:0000256" key="1">
    <source>
        <dbReference type="SAM" id="MobiDB-lite"/>
    </source>
</evidence>
<reference evidence="2 3" key="1">
    <citation type="journal article" date="2024" name="Science">
        <title>Giant polyketide synthase enzymes in the biosynthesis of giant marine polyether toxins.</title>
        <authorList>
            <person name="Fallon T.R."/>
            <person name="Shende V.V."/>
            <person name="Wierzbicki I.H."/>
            <person name="Pendleton A.L."/>
            <person name="Watervoot N.F."/>
            <person name="Auber R.P."/>
            <person name="Gonzalez D.J."/>
            <person name="Wisecaver J.H."/>
            <person name="Moore B.S."/>
        </authorList>
    </citation>
    <scope>NUCLEOTIDE SEQUENCE [LARGE SCALE GENOMIC DNA]</scope>
    <source>
        <strain evidence="2 3">12B1</strain>
    </source>
</reference>
<dbReference type="EMBL" id="JBGBPQ010000001">
    <property type="protein sequence ID" value="KAL1530809.1"/>
    <property type="molecule type" value="Genomic_DNA"/>
</dbReference>
<sequence>MPVTIPASHPLALGTAFLGWATVVGTGPGGVTSVLLNTGQMLAAFVSARLSCSKTPADRPAADQVNPLTIGLTGTAWTRILNEYIASGLLDRLSWLHAPSCSSALVLFPLPTRNIFSLQSPTGSLGKIQQAPLVPPGWSEHQPCLQRQPSVAEDSEDIDQPSQAYMRPVCCS</sequence>
<dbReference type="AlphaFoldDB" id="A0AB34KA74"/>
<evidence type="ECO:0000313" key="2">
    <source>
        <dbReference type="EMBL" id="KAL1530809.1"/>
    </source>
</evidence>